<keyword evidence="3" id="KW-1185">Reference proteome</keyword>
<sequence length="296" mass="33081">MRKIKEQYTMNNNRRKFLQVSALLGAGAFLPTGLVSAAESFAKLKKFGIQLYSVKEDMAKDAAGTMRKLAGFGYKQFEGFDGGKGILWGMSPAECKDLLKDTGVDFISSHANVFKDLDAQAEQAAEVGMKYLICPYIGAQKTVDDWKKIADRFNDAGKTLKKHGLKFAYHNHAYTFEKLDGQLPQDILMNNTDPKLVDFELDMYWAYVAGFDPLAYVAKFPGRFTLCHVKDAEAAGSDAHDRGVLLGKGEIPYVDIIKQSKKYGMEYFVVEQERFVNTNPLEAAERNASYLSNLSL</sequence>
<name>A0ABY6MEM2_9BACT</name>
<evidence type="ECO:0000313" key="2">
    <source>
        <dbReference type="EMBL" id="UZD22250.1"/>
    </source>
</evidence>
<feature type="domain" description="Xylose isomerase-like TIM barrel" evidence="1">
    <location>
        <begin position="112"/>
        <end position="291"/>
    </location>
</feature>
<dbReference type="PANTHER" id="PTHR12110">
    <property type="entry name" value="HYDROXYPYRUVATE ISOMERASE"/>
    <property type="match status" value="1"/>
</dbReference>
<dbReference type="SUPFAM" id="SSF51658">
    <property type="entry name" value="Xylose isomerase-like"/>
    <property type="match status" value="1"/>
</dbReference>
<proteinExistence type="predicted"/>
<dbReference type="Gene3D" id="3.20.20.150">
    <property type="entry name" value="Divalent-metal-dependent TIM barrel enzymes"/>
    <property type="match status" value="1"/>
</dbReference>
<protein>
    <submittedName>
        <fullName evidence="2">Sugar phosphate isomerase/epimerase</fullName>
    </submittedName>
</protein>
<reference evidence="2" key="1">
    <citation type="submission" date="2022-10" db="EMBL/GenBank/DDBJ databases">
        <title>Algoriphagus sp. a novel bacteria isolate from halophytes salicornia europaea.</title>
        <authorList>
            <person name="Peng Y."/>
            <person name="Jiang L."/>
            <person name="Lee J."/>
        </authorList>
    </citation>
    <scope>NUCLEOTIDE SEQUENCE</scope>
    <source>
        <strain evidence="2">TR-M5</strain>
    </source>
</reference>
<dbReference type="InterPro" id="IPR006311">
    <property type="entry name" value="TAT_signal"/>
</dbReference>
<dbReference type="RefSeq" id="WP_264808704.1">
    <property type="nucleotide sequence ID" value="NZ_CP110226.1"/>
</dbReference>
<keyword evidence="2" id="KW-0413">Isomerase</keyword>
<dbReference type="InterPro" id="IPR013022">
    <property type="entry name" value="Xyl_isomerase-like_TIM-brl"/>
</dbReference>
<dbReference type="PANTHER" id="PTHR12110:SF41">
    <property type="entry name" value="INOSOSE DEHYDRATASE"/>
    <property type="match status" value="1"/>
</dbReference>
<dbReference type="GO" id="GO:0016853">
    <property type="term" value="F:isomerase activity"/>
    <property type="evidence" value="ECO:0007669"/>
    <property type="project" value="UniProtKB-KW"/>
</dbReference>
<gene>
    <name evidence="2" type="ORF">OM944_16510</name>
</gene>
<evidence type="ECO:0000313" key="3">
    <source>
        <dbReference type="Proteomes" id="UP001163156"/>
    </source>
</evidence>
<dbReference type="Pfam" id="PF01261">
    <property type="entry name" value="AP_endonuc_2"/>
    <property type="match status" value="1"/>
</dbReference>
<organism evidence="2 3">
    <name type="scientific">Algoriphagus halophytocola</name>
    <dbReference type="NCBI Taxonomy" id="2991499"/>
    <lineage>
        <taxon>Bacteria</taxon>
        <taxon>Pseudomonadati</taxon>
        <taxon>Bacteroidota</taxon>
        <taxon>Cytophagia</taxon>
        <taxon>Cytophagales</taxon>
        <taxon>Cyclobacteriaceae</taxon>
        <taxon>Algoriphagus</taxon>
    </lineage>
</organism>
<dbReference type="Proteomes" id="UP001163156">
    <property type="component" value="Chromosome"/>
</dbReference>
<dbReference type="InterPro" id="IPR036237">
    <property type="entry name" value="Xyl_isomerase-like_sf"/>
</dbReference>
<dbReference type="EMBL" id="CP110226">
    <property type="protein sequence ID" value="UZD22250.1"/>
    <property type="molecule type" value="Genomic_DNA"/>
</dbReference>
<dbReference type="PROSITE" id="PS51318">
    <property type="entry name" value="TAT"/>
    <property type="match status" value="1"/>
</dbReference>
<accession>A0ABY6MEM2</accession>
<dbReference type="InterPro" id="IPR050312">
    <property type="entry name" value="IolE/XylAMocC-like"/>
</dbReference>
<evidence type="ECO:0000259" key="1">
    <source>
        <dbReference type="Pfam" id="PF01261"/>
    </source>
</evidence>